<protein>
    <submittedName>
        <fullName evidence="3">Oxygen tolerance</fullName>
    </submittedName>
</protein>
<dbReference type="Proteomes" id="UP000323300">
    <property type="component" value="Unassembled WGS sequence"/>
</dbReference>
<organism evidence="3 4">
    <name type="scientific">Neomesorhizobium albiziae</name>
    <dbReference type="NCBI Taxonomy" id="335020"/>
    <lineage>
        <taxon>Bacteria</taxon>
        <taxon>Pseudomonadati</taxon>
        <taxon>Pseudomonadota</taxon>
        <taxon>Alphaproteobacteria</taxon>
        <taxon>Hyphomicrobiales</taxon>
        <taxon>Phyllobacteriaceae</taxon>
        <taxon>Neomesorhizobium</taxon>
    </lineage>
</organism>
<dbReference type="EMBL" id="FOSL01000012">
    <property type="protein sequence ID" value="SFK78256.1"/>
    <property type="molecule type" value="Genomic_DNA"/>
</dbReference>
<name>A0A1I4CDL8_9HYPH</name>
<evidence type="ECO:0000256" key="2">
    <source>
        <dbReference type="SAM" id="SignalP"/>
    </source>
</evidence>
<keyword evidence="4" id="KW-1185">Reference proteome</keyword>
<evidence type="ECO:0000313" key="3">
    <source>
        <dbReference type="EMBL" id="SFK78256.1"/>
    </source>
</evidence>
<dbReference type="RefSeq" id="WP_149761920.1">
    <property type="nucleotide sequence ID" value="NZ_BSPE01000004.1"/>
</dbReference>
<feature type="region of interest" description="Disordered" evidence="1">
    <location>
        <begin position="414"/>
        <end position="433"/>
    </location>
</feature>
<dbReference type="PANTHER" id="PTHR40940:SF1">
    <property type="entry name" value="PROTEIN BATD"/>
    <property type="match status" value="1"/>
</dbReference>
<sequence>MSAFARCLAVVFFIFTSATPLLAAEPVVRVDVLTAPPIVAGQQVQVQVDVLVPNFFMSSPQFPNLDIPNAIVTLPDVRAENLVENIGSDSYSGIRRLYFVTPQLPGDYVLPSAVITFTYAAVPGQASNGSVTLPPVKFTVAGVPGAPTGNVAAATTLTVTQTLDREPKDLKSGDTLVRTVTAAAEGMEAMMIPVPEFSAPEGVRIYPHDPVLSDKGGSSQRIDRVTYAFDKPGSYVLPAVEIDWYDPASQKHQVAQAPEIAVSVADSAAFTPAIAPPPAPEQPAPAAWKTWVKYWPWAAAVAGFALLTWLTRRMLPRLSAWRHARHLAHEQSEAAYFRRFQDACKSGRLPEIYSALDSWSRRTGIVPVSAWLERNGDEATLAEFGRLEDAIFGGGRAPFDAWKLLEGISSARTASRPGEGTLPVPALPALNPS</sequence>
<dbReference type="AlphaFoldDB" id="A0A1I4CDL8"/>
<gene>
    <name evidence="3" type="ORF">SAMN04488498_112129</name>
</gene>
<keyword evidence="2" id="KW-0732">Signal</keyword>
<evidence type="ECO:0000313" key="4">
    <source>
        <dbReference type="Proteomes" id="UP000323300"/>
    </source>
</evidence>
<dbReference type="PANTHER" id="PTHR40940">
    <property type="entry name" value="PROTEIN BATD-RELATED"/>
    <property type="match status" value="1"/>
</dbReference>
<reference evidence="3 4" key="1">
    <citation type="submission" date="2016-10" db="EMBL/GenBank/DDBJ databases">
        <authorList>
            <person name="Varghese N."/>
            <person name="Submissions S."/>
        </authorList>
    </citation>
    <scope>NUCLEOTIDE SEQUENCE [LARGE SCALE GENOMIC DNA]</scope>
    <source>
        <strain evidence="3 4">DSM 21822</strain>
    </source>
</reference>
<accession>A0A1I4CDL8</accession>
<feature type="signal peptide" evidence="2">
    <location>
        <begin position="1"/>
        <end position="23"/>
    </location>
</feature>
<evidence type="ECO:0000256" key="1">
    <source>
        <dbReference type="SAM" id="MobiDB-lite"/>
    </source>
</evidence>
<dbReference type="InterPro" id="IPR025738">
    <property type="entry name" value="BatD"/>
</dbReference>
<dbReference type="OrthoDB" id="7699970at2"/>
<proteinExistence type="predicted"/>
<feature type="chain" id="PRO_5009302566" evidence="2">
    <location>
        <begin position="24"/>
        <end position="433"/>
    </location>
</feature>